<dbReference type="EMBL" id="JYFN01000013">
    <property type="protein sequence ID" value="KJE23524.1"/>
    <property type="molecule type" value="Genomic_DNA"/>
</dbReference>
<feature type="region of interest" description="Disordered" evidence="1">
    <location>
        <begin position="1"/>
        <end position="22"/>
    </location>
</feature>
<keyword evidence="3" id="KW-1185">Reference proteome</keyword>
<reference evidence="2 3" key="2">
    <citation type="journal article" date="2016" name="Genome Announc.">
        <title>Permanent Draft Genome Sequences for Two Variants of Frankia sp. Strain CpI1, the First Frankia Strain Isolated from Root Nodules of Comptonia peregrina.</title>
        <authorList>
            <person name="Oshone R."/>
            <person name="Hurst S.G.IV."/>
            <person name="Abebe-Akele F."/>
            <person name="Simpson S."/>
            <person name="Morris K."/>
            <person name="Thomas W.K."/>
            <person name="Tisa L.S."/>
        </authorList>
    </citation>
    <scope>NUCLEOTIDE SEQUENCE [LARGE SCALE GENOMIC DNA]</scope>
    <source>
        <strain evidence="3">CpI1-S</strain>
    </source>
</reference>
<evidence type="ECO:0000313" key="2">
    <source>
        <dbReference type="EMBL" id="KJE23524.1"/>
    </source>
</evidence>
<feature type="region of interest" description="Disordered" evidence="1">
    <location>
        <begin position="57"/>
        <end position="82"/>
    </location>
</feature>
<evidence type="ECO:0000256" key="1">
    <source>
        <dbReference type="SAM" id="MobiDB-lite"/>
    </source>
</evidence>
<dbReference type="Proteomes" id="UP000032545">
    <property type="component" value="Unassembled WGS sequence"/>
</dbReference>
<proteinExistence type="predicted"/>
<gene>
    <name evidence="2" type="ORF">FF36_02230</name>
</gene>
<dbReference type="PATRIC" id="fig|1502723.3.peg.1198"/>
<accession>A0A0D8BHQ9</accession>
<reference evidence="3" key="1">
    <citation type="submission" date="2015-02" db="EMBL/GenBank/DDBJ databases">
        <title>Draft Genome of Frankia sp. CpI1-S.</title>
        <authorList>
            <person name="Oshone R.T."/>
            <person name="Ngom M."/>
            <person name="Ghodhbane-Gtari F."/>
            <person name="Gtari M."/>
            <person name="Morris K."/>
            <person name="Thomas K."/>
            <person name="Sen A."/>
            <person name="Tisa L.S."/>
        </authorList>
    </citation>
    <scope>NUCLEOTIDE SEQUENCE [LARGE SCALE GENOMIC DNA]</scope>
    <source>
        <strain evidence="3">CpI1-S</strain>
    </source>
</reference>
<comment type="caution">
    <text evidence="2">The sequence shown here is derived from an EMBL/GenBank/DDBJ whole genome shotgun (WGS) entry which is preliminary data.</text>
</comment>
<dbReference type="RefSeq" id="WP_128423290.1">
    <property type="nucleotide sequence ID" value="NZ_JYFN01000013.1"/>
</dbReference>
<organism evidence="2 3">
    <name type="scientific">Frankia torreyi</name>
    <dbReference type="NCBI Taxonomy" id="1856"/>
    <lineage>
        <taxon>Bacteria</taxon>
        <taxon>Bacillati</taxon>
        <taxon>Actinomycetota</taxon>
        <taxon>Actinomycetes</taxon>
        <taxon>Frankiales</taxon>
        <taxon>Frankiaceae</taxon>
        <taxon>Frankia</taxon>
    </lineage>
</organism>
<dbReference type="AlphaFoldDB" id="A0A0D8BHQ9"/>
<name>A0A0D8BHQ9_9ACTN</name>
<dbReference type="OrthoDB" id="3217263at2"/>
<feature type="compositionally biased region" description="Low complexity" evidence="1">
    <location>
        <begin position="1"/>
        <end position="18"/>
    </location>
</feature>
<protein>
    <submittedName>
        <fullName evidence="2">Uncharacterized protein</fullName>
    </submittedName>
</protein>
<evidence type="ECO:0000313" key="3">
    <source>
        <dbReference type="Proteomes" id="UP000032545"/>
    </source>
</evidence>
<sequence>MRTQNSVVSSLRTSLTSHRAARAQRREVAMLLSDPELSPSTRQEMVAILTRDEDVRTSVAVPSQRRGGASREHADAGSFRSA</sequence>